<dbReference type="STRING" id="450851.PHZ_c3346"/>
<accession>B4RBB0</accession>
<evidence type="ECO:0000256" key="6">
    <source>
        <dbReference type="ARBA" id="ARBA00023277"/>
    </source>
</evidence>
<keyword evidence="5" id="KW-0378">Hydrolase</keyword>
<reference evidence="8 9" key="1">
    <citation type="journal article" date="2008" name="BMC Genomics">
        <title>Complete genome of Phenylobacterium zucineum - a novel facultative intracellular bacterium isolated from human erythroleukemia cell line K562.</title>
        <authorList>
            <person name="Luo Y."/>
            <person name="Xu X."/>
            <person name="Ding Z."/>
            <person name="Liu Z."/>
            <person name="Zhang B."/>
            <person name="Yan Z."/>
            <person name="Sun J."/>
            <person name="Hu S."/>
            <person name="Hu X."/>
        </authorList>
    </citation>
    <scope>NUCLEOTIDE SEQUENCE [LARGE SCALE GENOMIC DNA]</scope>
    <source>
        <strain evidence="8 9">HLK1</strain>
    </source>
</reference>
<dbReference type="Gene3D" id="3.40.50.1000">
    <property type="entry name" value="HAD superfamily/HAD-like"/>
    <property type="match status" value="1"/>
</dbReference>
<dbReference type="eggNOG" id="COG0241">
    <property type="taxonomic scope" value="Bacteria"/>
</dbReference>
<dbReference type="KEGG" id="pzu:PHZ_c3346"/>
<dbReference type="InterPro" id="IPR006549">
    <property type="entry name" value="HAD-SF_hydro_IIIA"/>
</dbReference>
<evidence type="ECO:0000256" key="1">
    <source>
        <dbReference type="ARBA" id="ARBA00004496"/>
    </source>
</evidence>
<organism evidence="8 9">
    <name type="scientific">Phenylobacterium zucineum (strain HLK1)</name>
    <dbReference type="NCBI Taxonomy" id="450851"/>
    <lineage>
        <taxon>Bacteria</taxon>
        <taxon>Pseudomonadati</taxon>
        <taxon>Pseudomonadota</taxon>
        <taxon>Alphaproteobacteria</taxon>
        <taxon>Caulobacterales</taxon>
        <taxon>Caulobacteraceae</taxon>
        <taxon>Phenylobacterium</taxon>
    </lineage>
</organism>
<dbReference type="HOGENOM" id="CLU_085077_3_2_5"/>
<evidence type="ECO:0000256" key="7">
    <source>
        <dbReference type="ARBA" id="ARBA00031828"/>
    </source>
</evidence>
<keyword evidence="9" id="KW-1185">Reference proteome</keyword>
<gene>
    <name evidence="8" type="ordered locus">PHZ_c3346</name>
</gene>
<name>B4RBB0_PHEZH</name>
<dbReference type="GO" id="GO:0005737">
    <property type="term" value="C:cytoplasm"/>
    <property type="evidence" value="ECO:0007669"/>
    <property type="project" value="UniProtKB-SubCell"/>
</dbReference>
<dbReference type="InterPro" id="IPR004446">
    <property type="entry name" value="Heptose_bisP_phosphatase"/>
</dbReference>
<evidence type="ECO:0000256" key="3">
    <source>
        <dbReference type="ARBA" id="ARBA00022490"/>
    </source>
</evidence>
<dbReference type="Proteomes" id="UP000001868">
    <property type="component" value="Chromosome"/>
</dbReference>
<keyword evidence="4" id="KW-0479">Metal-binding</keyword>
<proteinExistence type="inferred from homology"/>
<dbReference type="SUPFAM" id="SSF56784">
    <property type="entry name" value="HAD-like"/>
    <property type="match status" value="1"/>
</dbReference>
<evidence type="ECO:0000313" key="8">
    <source>
        <dbReference type="EMBL" id="ACG79755.1"/>
    </source>
</evidence>
<dbReference type="InterPro" id="IPR006543">
    <property type="entry name" value="Histidinol-phos"/>
</dbReference>
<dbReference type="NCBIfam" id="TIGR01662">
    <property type="entry name" value="HAD-SF-IIIA"/>
    <property type="match status" value="1"/>
</dbReference>
<evidence type="ECO:0000256" key="4">
    <source>
        <dbReference type="ARBA" id="ARBA00022723"/>
    </source>
</evidence>
<dbReference type="InterPro" id="IPR036412">
    <property type="entry name" value="HAD-like_sf"/>
</dbReference>
<dbReference type="NCBIfam" id="TIGR01656">
    <property type="entry name" value="Histidinol-ppas"/>
    <property type="match status" value="1"/>
</dbReference>
<comment type="similarity">
    <text evidence="2">Belongs to the GmhB family.</text>
</comment>
<evidence type="ECO:0000256" key="5">
    <source>
        <dbReference type="ARBA" id="ARBA00022801"/>
    </source>
</evidence>
<protein>
    <recommendedName>
        <fullName evidence="7">D,D-heptose 1,7-bisphosphate phosphatase</fullName>
    </recommendedName>
</protein>
<dbReference type="GO" id="GO:0005975">
    <property type="term" value="P:carbohydrate metabolic process"/>
    <property type="evidence" value="ECO:0007669"/>
    <property type="project" value="InterPro"/>
</dbReference>
<evidence type="ECO:0000313" key="9">
    <source>
        <dbReference type="Proteomes" id="UP000001868"/>
    </source>
</evidence>
<comment type="subcellular location">
    <subcellularLocation>
        <location evidence="1">Cytoplasm</location>
    </subcellularLocation>
</comment>
<dbReference type="Pfam" id="PF13242">
    <property type="entry name" value="Hydrolase_like"/>
    <property type="match status" value="1"/>
</dbReference>
<dbReference type="NCBIfam" id="TIGR00213">
    <property type="entry name" value="GmhB_yaeD"/>
    <property type="match status" value="1"/>
</dbReference>
<sequence>MRRFGVAAGGRSAITPAVPASSPDPIQRPALFLDRDGVLNEDRGYVHRWDDFDWIPGARETIAAFNRAGWIVVVVTNQSGIGRGYYTEEDMHALHARMNEELEGAGARVDAIYFCPEHPEAPVERYRHPDPPNRKPNPGMILQALAEWPIDRERSILIGDKPSDLEAALRAGVRGLLFEGGNLRDFLAKQDLLPEA</sequence>
<dbReference type="PANTHER" id="PTHR42891:SF1">
    <property type="entry name" value="D-GLYCERO-BETA-D-MANNO-HEPTOSE-1,7-BISPHOSPHATE 7-PHOSPHATASE"/>
    <property type="match status" value="1"/>
</dbReference>
<dbReference type="GO" id="GO:0046872">
    <property type="term" value="F:metal ion binding"/>
    <property type="evidence" value="ECO:0007669"/>
    <property type="project" value="UniProtKB-KW"/>
</dbReference>
<evidence type="ECO:0000256" key="2">
    <source>
        <dbReference type="ARBA" id="ARBA00005628"/>
    </source>
</evidence>
<dbReference type="CDD" id="cd07503">
    <property type="entry name" value="HAD_HisB-N"/>
    <property type="match status" value="1"/>
</dbReference>
<dbReference type="InterPro" id="IPR023214">
    <property type="entry name" value="HAD_sf"/>
</dbReference>
<dbReference type="EMBL" id="CP000747">
    <property type="protein sequence ID" value="ACG79755.1"/>
    <property type="molecule type" value="Genomic_DNA"/>
</dbReference>
<dbReference type="PANTHER" id="PTHR42891">
    <property type="entry name" value="D-GLYCERO-BETA-D-MANNO-HEPTOSE-1,7-BISPHOSPHATE 7-PHOSPHATASE"/>
    <property type="match status" value="1"/>
</dbReference>
<dbReference type="AlphaFoldDB" id="B4RBB0"/>
<keyword evidence="3" id="KW-0963">Cytoplasm</keyword>
<keyword evidence="6" id="KW-0119">Carbohydrate metabolism</keyword>
<dbReference type="GO" id="GO:0016791">
    <property type="term" value="F:phosphatase activity"/>
    <property type="evidence" value="ECO:0007669"/>
    <property type="project" value="InterPro"/>
</dbReference>